<organism evidence="4">
    <name type="scientific">uncultured microorganism</name>
    <dbReference type="NCBI Taxonomy" id="358574"/>
    <lineage>
        <taxon>unclassified sequences</taxon>
        <taxon>environmental samples</taxon>
    </lineage>
</organism>
<dbReference type="GO" id="GO:0046872">
    <property type="term" value="F:metal ion binding"/>
    <property type="evidence" value="ECO:0007669"/>
    <property type="project" value="UniProtKB-KW"/>
</dbReference>
<feature type="non-terminal residue" evidence="4">
    <location>
        <position position="1"/>
    </location>
</feature>
<proteinExistence type="predicted"/>
<gene>
    <name evidence="4" type="primary">nifH</name>
</gene>
<accession>A2I8Q3</accession>
<keyword evidence="3" id="KW-0067">ATP-binding</keyword>
<keyword evidence="1" id="KW-0479">Metal-binding</keyword>
<feature type="non-terminal residue" evidence="4">
    <location>
        <position position="105"/>
    </location>
</feature>
<evidence type="ECO:0000313" key="4">
    <source>
        <dbReference type="EMBL" id="ABM66715.1"/>
    </source>
</evidence>
<dbReference type="Pfam" id="PF00142">
    <property type="entry name" value="Fer4_NifH"/>
    <property type="match status" value="1"/>
</dbReference>
<protein>
    <submittedName>
        <fullName evidence="4">Dinitrogenase reductase</fullName>
    </submittedName>
</protein>
<sequence>STRLILNSKAQDTVLHLAAEMGSVEDLELEDVLKIGTRTSNALNPVVRSQVLASRAVVLSPRSTSSKKTGPMTMSITSPTTFLATVCGGFRMPIRENQAPGNLHR</sequence>
<name>A2I8Q3_9ZZZZ</name>
<dbReference type="InterPro" id="IPR000392">
    <property type="entry name" value="NifH/frxC"/>
</dbReference>
<evidence type="ECO:0000256" key="1">
    <source>
        <dbReference type="ARBA" id="ARBA00022723"/>
    </source>
</evidence>
<dbReference type="GO" id="GO:0005524">
    <property type="term" value="F:ATP binding"/>
    <property type="evidence" value="ECO:0007669"/>
    <property type="project" value="UniProtKB-KW"/>
</dbReference>
<dbReference type="GO" id="GO:0016491">
    <property type="term" value="F:oxidoreductase activity"/>
    <property type="evidence" value="ECO:0007669"/>
    <property type="project" value="InterPro"/>
</dbReference>
<dbReference type="AlphaFoldDB" id="A2I8Q3"/>
<reference evidence="4" key="1">
    <citation type="journal article" date="2007" name="ISME J.">
        <title>Diazotrophic bacterioplankton in a coral reef lagoon: phylogeny, diel nitrogenase expression and response to phosphate enrichment.</title>
        <authorList>
            <person name="Hewson I."/>
            <person name="Moisander P.H."/>
            <person name="Morrison A.E."/>
            <person name="Zehr J.P."/>
        </authorList>
    </citation>
    <scope>NUCLEOTIDE SEQUENCE</scope>
</reference>
<evidence type="ECO:0000256" key="2">
    <source>
        <dbReference type="ARBA" id="ARBA00022741"/>
    </source>
</evidence>
<keyword evidence="2" id="KW-0547">Nucleotide-binding</keyword>
<evidence type="ECO:0000256" key="3">
    <source>
        <dbReference type="ARBA" id="ARBA00022840"/>
    </source>
</evidence>
<dbReference type="EMBL" id="EF174795">
    <property type="protein sequence ID" value="ABM66715.1"/>
    <property type="molecule type" value="Genomic_DNA"/>
</dbReference>